<dbReference type="Pfam" id="PF03358">
    <property type="entry name" value="FMN_red"/>
    <property type="match status" value="1"/>
</dbReference>
<feature type="domain" description="NADPH-dependent FMN reductase-like" evidence="1">
    <location>
        <begin position="4"/>
        <end position="141"/>
    </location>
</feature>
<evidence type="ECO:0000259" key="1">
    <source>
        <dbReference type="Pfam" id="PF03358"/>
    </source>
</evidence>
<keyword evidence="3" id="KW-1185">Reference proteome</keyword>
<accession>A0ABY5YEH4</accession>
<dbReference type="EMBL" id="CP104205">
    <property type="protein sequence ID" value="UWX56579.1"/>
    <property type="molecule type" value="Genomic_DNA"/>
</dbReference>
<dbReference type="Proteomes" id="UP001059209">
    <property type="component" value="Chromosome"/>
</dbReference>
<dbReference type="Gene3D" id="3.40.50.360">
    <property type="match status" value="1"/>
</dbReference>
<dbReference type="InterPro" id="IPR050712">
    <property type="entry name" value="NAD(P)H-dep_reductase"/>
</dbReference>
<dbReference type="InterPro" id="IPR029039">
    <property type="entry name" value="Flavoprotein-like_sf"/>
</dbReference>
<dbReference type="InterPro" id="IPR005025">
    <property type="entry name" value="FMN_Rdtase-like_dom"/>
</dbReference>
<name>A0ABY5YEH4_9FLAO</name>
<organism evidence="2 3">
    <name type="scientific">Maribacter litopenaei</name>
    <dbReference type="NCBI Taxonomy" id="2976127"/>
    <lineage>
        <taxon>Bacteria</taxon>
        <taxon>Pseudomonadati</taxon>
        <taxon>Bacteroidota</taxon>
        <taxon>Flavobacteriia</taxon>
        <taxon>Flavobacteriales</taxon>
        <taxon>Flavobacteriaceae</taxon>
        <taxon>Maribacter</taxon>
    </lineage>
</organism>
<proteinExistence type="predicted"/>
<protein>
    <submittedName>
        <fullName evidence="2">NAD(P)H-dependent oxidoreductase</fullName>
    </submittedName>
</protein>
<gene>
    <name evidence="2" type="ORF">NYZ99_07985</name>
</gene>
<dbReference type="PANTHER" id="PTHR30543:SF21">
    <property type="entry name" value="NAD(P)H-DEPENDENT FMN REDUCTASE LOT6"/>
    <property type="match status" value="1"/>
</dbReference>
<reference evidence="2" key="1">
    <citation type="submission" date="2022-09" db="EMBL/GenBank/DDBJ databases">
        <title>Maribacter litopenaei sp. nov., isolated from the intestinal tract of the Pacific White Shrimp, Litopenaeus vannamei.</title>
        <authorList>
            <person name="Kim S.Y."/>
            <person name="Hwang C.Y."/>
        </authorList>
    </citation>
    <scope>NUCLEOTIDE SEQUENCE</scope>
    <source>
        <strain evidence="2">HL-LV01</strain>
    </source>
</reference>
<sequence>MSFILAFAGSNSSTSINFELVKFTCSLIPTEEIRLMNMHNCPFPMYSMDYEKEHGYSNSLNELKRDIQFAKGIIISINEHNGYPSAYFKNLMDWLSRLDRDFIRDKKVMLMATSPGRRGAIGALEVSASMLKRFGADIVGTFSLPLFKENFDVERGILNTELANSHQLLVQDFLKVID</sequence>
<evidence type="ECO:0000313" key="3">
    <source>
        <dbReference type="Proteomes" id="UP001059209"/>
    </source>
</evidence>
<dbReference type="PANTHER" id="PTHR30543">
    <property type="entry name" value="CHROMATE REDUCTASE"/>
    <property type="match status" value="1"/>
</dbReference>
<dbReference type="SUPFAM" id="SSF52218">
    <property type="entry name" value="Flavoproteins"/>
    <property type="match status" value="1"/>
</dbReference>
<evidence type="ECO:0000313" key="2">
    <source>
        <dbReference type="EMBL" id="UWX56579.1"/>
    </source>
</evidence>